<accession>A0ABP9PZU3</accession>
<keyword evidence="3" id="KW-1185">Reference proteome</keyword>
<evidence type="ECO:0000313" key="2">
    <source>
        <dbReference type="EMBL" id="GAA5152549.1"/>
    </source>
</evidence>
<proteinExistence type="predicted"/>
<comment type="caution">
    <text evidence="2">The sequence shown here is derived from an EMBL/GenBank/DDBJ whole genome shotgun (WGS) entry which is preliminary data.</text>
</comment>
<dbReference type="InterPro" id="IPR029479">
    <property type="entry name" value="Nitroreductase"/>
</dbReference>
<feature type="domain" description="Nitroreductase" evidence="1">
    <location>
        <begin position="321"/>
        <end position="488"/>
    </location>
</feature>
<name>A0ABP9PZU3_9ACTN</name>
<dbReference type="InterPro" id="IPR000415">
    <property type="entry name" value="Nitroreductase-like"/>
</dbReference>
<gene>
    <name evidence="2" type="ORF">GCM10023340_33060</name>
</gene>
<protein>
    <recommendedName>
        <fullName evidence="1">Nitroreductase domain-containing protein</fullName>
    </recommendedName>
</protein>
<sequence length="502" mass="52881">MSTALATRPDAGPIVRERWWWRFALGDDDPVTPAWALPADAPPVAEDLGRDLAPSAVVGRARPWPAGATARLAAQPYAAPRGPGGEGDADPADPVDAWGHVVAATFGPTRRDPDNPYNDHRAYPSARCLFPVRAFERHAGRVGLLQPDAHATLDLGPDREGRADPGPSVALTGRYTAIPSLYGWMRGSLVGLELGIVLRQLAVAATLRGLPLRVTPPGEGSVPDDVPLDDPGAWSPVWRVGPARPHGAGLPRPTVAPRDYDPCLREVADVLARHPVGGPTVPLPAGVPDDLVPPAEPVDWAEVMWRRGSGRMPRGLHGFSFLRRPVPAKVLADAVAWLRHAPPSGLLADVHAATTVRVVLQGVDGVRDGLHRLAPDGTLREERADPRLAATIEAGYGYPRDAGVGCGIGSATALWFLTVRPRDLVEAHGPAAWTAAQLAAGWATQGLCLSAAAHDLVARPMRAFPEAGVADALGLEPDEMLAIAVCVGTDPPVGGVQLDLRT</sequence>
<dbReference type="RefSeq" id="WP_345461009.1">
    <property type="nucleotide sequence ID" value="NZ_BAABKG010000004.1"/>
</dbReference>
<dbReference type="EMBL" id="BAABKG010000004">
    <property type="protein sequence ID" value="GAA5152549.1"/>
    <property type="molecule type" value="Genomic_DNA"/>
</dbReference>
<organism evidence="2 3">
    <name type="scientific">Nocardioides marinquilinus</name>
    <dbReference type="NCBI Taxonomy" id="1210400"/>
    <lineage>
        <taxon>Bacteria</taxon>
        <taxon>Bacillati</taxon>
        <taxon>Actinomycetota</taxon>
        <taxon>Actinomycetes</taxon>
        <taxon>Propionibacteriales</taxon>
        <taxon>Nocardioidaceae</taxon>
        <taxon>Nocardioides</taxon>
    </lineage>
</organism>
<reference evidence="3" key="1">
    <citation type="journal article" date="2019" name="Int. J. Syst. Evol. Microbiol.">
        <title>The Global Catalogue of Microorganisms (GCM) 10K type strain sequencing project: providing services to taxonomists for standard genome sequencing and annotation.</title>
        <authorList>
            <consortium name="The Broad Institute Genomics Platform"/>
            <consortium name="The Broad Institute Genome Sequencing Center for Infectious Disease"/>
            <person name="Wu L."/>
            <person name="Ma J."/>
        </authorList>
    </citation>
    <scope>NUCLEOTIDE SEQUENCE [LARGE SCALE GENOMIC DNA]</scope>
    <source>
        <strain evidence="3">JCM 18459</strain>
    </source>
</reference>
<evidence type="ECO:0000313" key="3">
    <source>
        <dbReference type="Proteomes" id="UP001500221"/>
    </source>
</evidence>
<dbReference type="SUPFAM" id="SSF55469">
    <property type="entry name" value="FMN-dependent nitroreductase-like"/>
    <property type="match status" value="1"/>
</dbReference>
<dbReference type="Pfam" id="PF00881">
    <property type="entry name" value="Nitroreductase"/>
    <property type="match status" value="1"/>
</dbReference>
<dbReference type="Proteomes" id="UP001500221">
    <property type="component" value="Unassembled WGS sequence"/>
</dbReference>
<evidence type="ECO:0000259" key="1">
    <source>
        <dbReference type="Pfam" id="PF00881"/>
    </source>
</evidence>
<dbReference type="Gene3D" id="3.40.109.10">
    <property type="entry name" value="NADH Oxidase"/>
    <property type="match status" value="1"/>
</dbReference>